<dbReference type="PROSITE" id="PS50005">
    <property type="entry name" value="TPR"/>
    <property type="match status" value="1"/>
</dbReference>
<gene>
    <name evidence="3" type="ORF">Aru02nite_14490</name>
</gene>
<dbReference type="InterPro" id="IPR011990">
    <property type="entry name" value="TPR-like_helical_dom_sf"/>
</dbReference>
<protein>
    <recommendedName>
        <fullName evidence="5">Tetratricopeptide repeat-containing protein</fullName>
    </recommendedName>
</protein>
<dbReference type="EMBL" id="BOMB01000008">
    <property type="protein sequence ID" value="GID10560.1"/>
    <property type="molecule type" value="Genomic_DNA"/>
</dbReference>
<keyword evidence="2" id="KW-0812">Transmembrane</keyword>
<evidence type="ECO:0000313" key="4">
    <source>
        <dbReference type="Proteomes" id="UP000612808"/>
    </source>
</evidence>
<evidence type="ECO:0008006" key="5">
    <source>
        <dbReference type="Google" id="ProtNLM"/>
    </source>
</evidence>
<organism evidence="3 4">
    <name type="scientific">Actinocatenispora rupis</name>
    <dbReference type="NCBI Taxonomy" id="519421"/>
    <lineage>
        <taxon>Bacteria</taxon>
        <taxon>Bacillati</taxon>
        <taxon>Actinomycetota</taxon>
        <taxon>Actinomycetes</taxon>
        <taxon>Micromonosporales</taxon>
        <taxon>Micromonosporaceae</taxon>
        <taxon>Actinocatenispora</taxon>
    </lineage>
</organism>
<dbReference type="Proteomes" id="UP000612808">
    <property type="component" value="Unassembled WGS sequence"/>
</dbReference>
<feature type="transmembrane region" description="Helical" evidence="2">
    <location>
        <begin position="375"/>
        <end position="397"/>
    </location>
</feature>
<dbReference type="AlphaFoldDB" id="A0A8J3IXK7"/>
<keyword evidence="4" id="KW-1185">Reference proteome</keyword>
<dbReference type="Gene3D" id="1.25.40.10">
    <property type="entry name" value="Tetratricopeptide repeat domain"/>
    <property type="match status" value="1"/>
</dbReference>
<feature type="transmembrane region" description="Helical" evidence="2">
    <location>
        <begin position="281"/>
        <end position="307"/>
    </location>
</feature>
<feature type="repeat" description="TPR" evidence="1">
    <location>
        <begin position="148"/>
        <end position="181"/>
    </location>
</feature>
<reference evidence="3" key="1">
    <citation type="submission" date="2021-01" db="EMBL/GenBank/DDBJ databases">
        <title>Whole genome shotgun sequence of Actinocatenispora rupis NBRC 107355.</title>
        <authorList>
            <person name="Komaki H."/>
            <person name="Tamura T."/>
        </authorList>
    </citation>
    <scope>NUCLEOTIDE SEQUENCE</scope>
    <source>
        <strain evidence="3">NBRC 107355</strain>
    </source>
</reference>
<feature type="transmembrane region" description="Helical" evidence="2">
    <location>
        <begin position="347"/>
        <end position="369"/>
    </location>
</feature>
<accession>A0A8J3IXK7</accession>
<name>A0A8J3IXK7_9ACTN</name>
<feature type="transmembrane region" description="Helical" evidence="2">
    <location>
        <begin position="246"/>
        <end position="269"/>
    </location>
</feature>
<keyword evidence="2" id="KW-0472">Membrane</keyword>
<evidence type="ECO:0000313" key="3">
    <source>
        <dbReference type="EMBL" id="GID10560.1"/>
    </source>
</evidence>
<sequence>MNGPDSARSLRDEADELLAAHRADEAAVLLRALTIEHPADGWAWQRLAAALLAGDGGAQADAEAKVAAERGVALDPASAIGYRMLTEAALRLGDRDAALSAMRAAVRAAPDSWVTHLDLASALVDQPGGGAEAWRMAKRAAGLAPDRAEPYLMLGDLAMRAGDLDKAAAGYADALDRAPGNGLVTRKLAELHHRLEAPTTLLAPVPPEVPDHRPAVRLGNALAVQSALAAAVAAMLAVLRPSGTTVWYPIVAGVAGGGLLLVAGALLAGTRQARGHLPPGGGFRVGFGVSGVLGALAALGTLGAGLAGSTLGLRIDLCVALAGYVAGHVTARWAARADEPATVPRRAAYLGLAGGNLLAGLGFGTLAALSTVLRIGTYQVVGVLVVVVLLLAAAGQVGALGGRTPRTGAFLATLTGIATLYGAATVLAALFTAPTVVPPVTAALCALALAVCSALAAAVRR</sequence>
<keyword evidence="1" id="KW-0802">TPR repeat</keyword>
<keyword evidence="2" id="KW-1133">Transmembrane helix</keyword>
<feature type="transmembrane region" description="Helical" evidence="2">
    <location>
        <begin position="437"/>
        <end position="459"/>
    </location>
</feature>
<dbReference type="SUPFAM" id="SSF48452">
    <property type="entry name" value="TPR-like"/>
    <property type="match status" value="1"/>
</dbReference>
<feature type="transmembrane region" description="Helical" evidence="2">
    <location>
        <begin position="313"/>
        <end position="335"/>
    </location>
</feature>
<comment type="caution">
    <text evidence="3">The sequence shown here is derived from an EMBL/GenBank/DDBJ whole genome shotgun (WGS) entry which is preliminary data.</text>
</comment>
<dbReference type="InterPro" id="IPR019734">
    <property type="entry name" value="TPR_rpt"/>
</dbReference>
<evidence type="ECO:0000256" key="1">
    <source>
        <dbReference type="PROSITE-ProRule" id="PRU00339"/>
    </source>
</evidence>
<proteinExistence type="predicted"/>
<evidence type="ECO:0000256" key="2">
    <source>
        <dbReference type="SAM" id="Phobius"/>
    </source>
</evidence>
<feature type="transmembrane region" description="Helical" evidence="2">
    <location>
        <begin position="409"/>
        <end position="431"/>
    </location>
</feature>